<gene>
    <name evidence="1" type="ordered locus">sce5525</name>
</gene>
<dbReference type="STRING" id="448385.sce5525"/>
<dbReference type="EMBL" id="AM746676">
    <property type="protein sequence ID" value="CAN95688.1"/>
    <property type="molecule type" value="Genomic_DNA"/>
</dbReference>
<evidence type="ECO:0000313" key="2">
    <source>
        <dbReference type="Proteomes" id="UP000002139"/>
    </source>
</evidence>
<dbReference type="RefSeq" id="WP_012238156.1">
    <property type="nucleotide sequence ID" value="NC_010162.1"/>
</dbReference>
<evidence type="ECO:0000313" key="1">
    <source>
        <dbReference type="EMBL" id="CAN95688.1"/>
    </source>
</evidence>
<reference evidence="1 2" key="1">
    <citation type="journal article" date="2007" name="Nat. Biotechnol.">
        <title>Complete genome sequence of the myxobacterium Sorangium cellulosum.</title>
        <authorList>
            <person name="Schneiker S."/>
            <person name="Perlova O."/>
            <person name="Kaiser O."/>
            <person name="Gerth K."/>
            <person name="Alici A."/>
            <person name="Altmeyer M.O."/>
            <person name="Bartels D."/>
            <person name="Bekel T."/>
            <person name="Beyer S."/>
            <person name="Bode E."/>
            <person name="Bode H.B."/>
            <person name="Bolten C.J."/>
            <person name="Choudhuri J.V."/>
            <person name="Doss S."/>
            <person name="Elnakady Y.A."/>
            <person name="Frank B."/>
            <person name="Gaigalat L."/>
            <person name="Goesmann A."/>
            <person name="Groeger C."/>
            <person name="Gross F."/>
            <person name="Jelsbak L."/>
            <person name="Jelsbak L."/>
            <person name="Kalinowski J."/>
            <person name="Kegler C."/>
            <person name="Knauber T."/>
            <person name="Konietzny S."/>
            <person name="Kopp M."/>
            <person name="Krause L."/>
            <person name="Krug D."/>
            <person name="Linke B."/>
            <person name="Mahmud T."/>
            <person name="Martinez-Arias R."/>
            <person name="McHardy A.C."/>
            <person name="Merai M."/>
            <person name="Meyer F."/>
            <person name="Mormann S."/>
            <person name="Munoz-Dorado J."/>
            <person name="Perez J."/>
            <person name="Pradella S."/>
            <person name="Rachid S."/>
            <person name="Raddatz G."/>
            <person name="Rosenau F."/>
            <person name="Rueckert C."/>
            <person name="Sasse F."/>
            <person name="Scharfe M."/>
            <person name="Schuster S.C."/>
            <person name="Suen G."/>
            <person name="Treuner-Lange A."/>
            <person name="Velicer G.J."/>
            <person name="Vorholter F.-J."/>
            <person name="Weissman K.J."/>
            <person name="Welch R.D."/>
            <person name="Wenzel S.C."/>
            <person name="Whitworth D.E."/>
            <person name="Wilhelm S."/>
            <person name="Wittmann C."/>
            <person name="Bloecker H."/>
            <person name="Puehler A."/>
            <person name="Mueller R."/>
        </authorList>
    </citation>
    <scope>NUCLEOTIDE SEQUENCE [LARGE SCALE GENOMIC DNA]</scope>
    <source>
        <strain evidence="2">So ce56</strain>
    </source>
</reference>
<dbReference type="BioCyc" id="SCEL448385:SCE_RS28345-MONOMER"/>
<dbReference type="HOGENOM" id="CLU_2587899_0_0_7"/>
<dbReference type="Proteomes" id="UP000002139">
    <property type="component" value="Chromosome"/>
</dbReference>
<sequence length="80" mass="8873">MLQHLGGAAMTSARAGVVPGRPLFSARRQSRRRDQVCKVSYWTGVGSDTQVNVQRYDYLGNPVDSQFTNTYLGAEMFTPC</sequence>
<protein>
    <submittedName>
        <fullName evidence="1">Uncharacterized protein</fullName>
    </submittedName>
</protein>
<keyword evidence="2" id="KW-1185">Reference proteome</keyword>
<proteinExistence type="predicted"/>
<dbReference type="AlphaFoldDB" id="A9G2U3"/>
<name>A9G2U3_SORC5</name>
<organism evidence="1 2">
    <name type="scientific">Sorangium cellulosum (strain So ce56)</name>
    <name type="common">Polyangium cellulosum (strain So ce56)</name>
    <dbReference type="NCBI Taxonomy" id="448385"/>
    <lineage>
        <taxon>Bacteria</taxon>
        <taxon>Pseudomonadati</taxon>
        <taxon>Myxococcota</taxon>
        <taxon>Polyangia</taxon>
        <taxon>Polyangiales</taxon>
        <taxon>Polyangiaceae</taxon>
        <taxon>Sorangium</taxon>
    </lineage>
</organism>
<accession>A9G2U3</accession>
<dbReference type="KEGG" id="scl:sce5525"/>